<dbReference type="RefSeq" id="WP_158637467.1">
    <property type="nucleotide sequence ID" value="NZ_VLKU01000001.1"/>
</dbReference>
<comment type="caution">
    <text evidence="3">The sequence shown here is derived from an EMBL/GenBank/DDBJ whole genome shotgun (WGS) entry which is preliminary data.</text>
</comment>
<dbReference type="Gene3D" id="3.40.50.720">
    <property type="entry name" value="NAD(P)-binding Rossmann-like Domain"/>
    <property type="match status" value="1"/>
</dbReference>
<organism evidence="3 4">
    <name type="scientific">Paracoccus sulfuroxidans</name>
    <dbReference type="NCBI Taxonomy" id="384678"/>
    <lineage>
        <taxon>Bacteria</taxon>
        <taxon>Pseudomonadati</taxon>
        <taxon>Pseudomonadota</taxon>
        <taxon>Alphaproteobacteria</taxon>
        <taxon>Rhodobacterales</taxon>
        <taxon>Paracoccaceae</taxon>
        <taxon>Paracoccus</taxon>
    </lineage>
</organism>
<protein>
    <recommendedName>
        <fullName evidence="2">Pyrroline-5-carboxylate reductase catalytic N-terminal domain-containing protein</fullName>
    </recommendedName>
</protein>
<evidence type="ECO:0000313" key="3">
    <source>
        <dbReference type="EMBL" id="TWI38250.1"/>
    </source>
</evidence>
<evidence type="ECO:0000259" key="2">
    <source>
        <dbReference type="Pfam" id="PF03807"/>
    </source>
</evidence>
<feature type="domain" description="Pyrroline-5-carboxylate reductase catalytic N-terminal" evidence="2">
    <location>
        <begin position="6"/>
        <end position="94"/>
    </location>
</feature>
<proteinExistence type="predicted"/>
<dbReference type="Proteomes" id="UP000316225">
    <property type="component" value="Unassembled WGS sequence"/>
</dbReference>
<dbReference type="SUPFAM" id="SSF51735">
    <property type="entry name" value="NAD(P)-binding Rossmann-fold domains"/>
    <property type="match status" value="1"/>
</dbReference>
<sequence>MSEPIIGILGAGRVGTALARLAVKAGYDVRVATAKPPAEIALLMEFTAPGAKAETAADLITASDIIILALPLRKYRDLDPALFKGKIVVDAMNYWPQTDGHLPEFDGAESSSEVVQRHLAGAHLVRGFNHMGYHEFEQDARPEGATDRRAMTMAGDDPAARQAVGDVIRRLGFDVVDAGPLASARHFGIGTPIFGAGISASDLGDLLKAVA</sequence>
<dbReference type="InterPro" id="IPR051267">
    <property type="entry name" value="STEAP_metalloreductase"/>
</dbReference>
<evidence type="ECO:0000256" key="1">
    <source>
        <dbReference type="ARBA" id="ARBA00023002"/>
    </source>
</evidence>
<keyword evidence="4" id="KW-1185">Reference proteome</keyword>
<dbReference type="EMBL" id="VLKU01000001">
    <property type="protein sequence ID" value="TWI38250.1"/>
    <property type="molecule type" value="Genomic_DNA"/>
</dbReference>
<accession>A0A562P1Y8</accession>
<dbReference type="InterPro" id="IPR036291">
    <property type="entry name" value="NAD(P)-bd_dom_sf"/>
</dbReference>
<evidence type="ECO:0000313" key="4">
    <source>
        <dbReference type="Proteomes" id="UP000316225"/>
    </source>
</evidence>
<dbReference type="InterPro" id="IPR028939">
    <property type="entry name" value="P5C_Rdtase_cat_N"/>
</dbReference>
<keyword evidence="1" id="KW-0560">Oxidoreductase</keyword>
<dbReference type="Pfam" id="PF03807">
    <property type="entry name" value="F420_oxidored"/>
    <property type="match status" value="1"/>
</dbReference>
<dbReference type="AlphaFoldDB" id="A0A562P1Y8"/>
<dbReference type="GO" id="GO:0008823">
    <property type="term" value="F:cupric reductase (NADH) activity"/>
    <property type="evidence" value="ECO:0007669"/>
    <property type="project" value="TreeGrafter"/>
</dbReference>
<dbReference type="PANTHER" id="PTHR14239">
    <property type="entry name" value="DUDULIN-RELATED"/>
    <property type="match status" value="1"/>
</dbReference>
<gene>
    <name evidence="3" type="ORF">IQ24_00388</name>
</gene>
<dbReference type="GO" id="GO:0005886">
    <property type="term" value="C:plasma membrane"/>
    <property type="evidence" value="ECO:0007669"/>
    <property type="project" value="TreeGrafter"/>
</dbReference>
<dbReference type="PANTHER" id="PTHR14239:SF0">
    <property type="entry name" value="F420-DEPENDENT NADP REDUCTASE"/>
    <property type="match status" value="1"/>
</dbReference>
<dbReference type="GO" id="GO:0052851">
    <property type="term" value="F:ferric-chelate reductase (NADPH) activity"/>
    <property type="evidence" value="ECO:0007669"/>
    <property type="project" value="TreeGrafter"/>
</dbReference>
<dbReference type="OrthoDB" id="5524287at2"/>
<name>A0A562P1Y8_9RHOB</name>
<reference evidence="3 4" key="1">
    <citation type="journal article" date="2015" name="Stand. Genomic Sci.">
        <title>Genomic Encyclopedia of Bacterial and Archaeal Type Strains, Phase III: the genomes of soil and plant-associated and newly described type strains.</title>
        <authorList>
            <person name="Whitman W.B."/>
            <person name="Woyke T."/>
            <person name="Klenk H.P."/>
            <person name="Zhou Y."/>
            <person name="Lilburn T.G."/>
            <person name="Beck B.J."/>
            <person name="De Vos P."/>
            <person name="Vandamme P."/>
            <person name="Eisen J.A."/>
            <person name="Garrity G."/>
            <person name="Hugenholtz P."/>
            <person name="Kyrpides N.C."/>
        </authorList>
    </citation>
    <scope>NUCLEOTIDE SEQUENCE [LARGE SCALE GENOMIC DNA]</scope>
    <source>
        <strain evidence="3 4">CGMCC 1.5364</strain>
    </source>
</reference>
<dbReference type="GO" id="GO:0015677">
    <property type="term" value="P:copper ion import"/>
    <property type="evidence" value="ECO:0007669"/>
    <property type="project" value="TreeGrafter"/>
</dbReference>